<sequence length="87" mass="10056">MQPIKLLGPCPSVHPRCWTNQFRCYVARQDQVRNQAAYVLGNAHLASEWLTRPALGLDQRCPCTLLENSDSYTRVNQFLIRIEYGVY</sequence>
<protein>
    <submittedName>
        <fullName evidence="2">DUF2384 domain-containing protein</fullName>
    </submittedName>
</protein>
<proteinExistence type="predicted"/>
<evidence type="ECO:0000313" key="2">
    <source>
        <dbReference type="EMBL" id="QOD00872.1"/>
    </source>
</evidence>
<dbReference type="InterPro" id="IPR024467">
    <property type="entry name" value="Xre/MbcA/ParS-like_toxin-bd"/>
</dbReference>
<dbReference type="EMBL" id="CP061723">
    <property type="protein sequence ID" value="QOD00872.1"/>
    <property type="molecule type" value="Genomic_DNA"/>
</dbReference>
<evidence type="ECO:0000313" key="3">
    <source>
        <dbReference type="Proteomes" id="UP000516786"/>
    </source>
</evidence>
<dbReference type="AlphaFoldDB" id="A0ABD7BMT4"/>
<evidence type="ECO:0000259" key="1">
    <source>
        <dbReference type="Pfam" id="PF09722"/>
    </source>
</evidence>
<organism evidence="2 3">
    <name type="scientific">Pseudomonas putida</name>
    <name type="common">Arthrobacter siderocapsulatus</name>
    <dbReference type="NCBI Taxonomy" id="303"/>
    <lineage>
        <taxon>Bacteria</taxon>
        <taxon>Pseudomonadati</taxon>
        <taxon>Pseudomonadota</taxon>
        <taxon>Gammaproteobacteria</taxon>
        <taxon>Pseudomonadales</taxon>
        <taxon>Pseudomonadaceae</taxon>
        <taxon>Pseudomonas</taxon>
    </lineage>
</organism>
<dbReference type="RefSeq" id="WP_191087819.1">
    <property type="nucleotide sequence ID" value="NZ_CP061723.1"/>
</dbReference>
<reference evidence="2 3" key="1">
    <citation type="submission" date="2020-09" db="EMBL/GenBank/DDBJ databases">
        <title>Co-existence of a novel multidrug-resistance efflux pump with carbapenem resistance gene blaVIM-2 in one megaplasmid in Pseudomonas putida.</title>
        <authorList>
            <person name="Peng K."/>
            <person name="Li R."/>
        </authorList>
    </citation>
    <scope>NUCLEOTIDE SEQUENCE [LARGE SCALE GENOMIC DNA]</scope>
    <source>
        <strain evidence="2 3">ZXPA-20</strain>
    </source>
</reference>
<dbReference type="Pfam" id="PF09722">
    <property type="entry name" value="Xre_MbcA_ParS_C"/>
    <property type="match status" value="1"/>
</dbReference>
<name>A0ABD7BMT4_PSEPU</name>
<gene>
    <name evidence="2" type="ORF">ID616_14810</name>
</gene>
<feature type="domain" description="Antitoxin Xre/MbcA/ParS-like toxin-binding" evidence="1">
    <location>
        <begin position="35"/>
        <end position="85"/>
    </location>
</feature>
<accession>A0ABD7BMT4</accession>
<dbReference type="Proteomes" id="UP000516786">
    <property type="component" value="Chromosome"/>
</dbReference>